<proteinExistence type="predicted"/>
<name>A0A1V9FKH7_9BACT</name>
<dbReference type="STRING" id="1703345.A3860_39355"/>
<dbReference type="AlphaFoldDB" id="A0A1V9FKH7"/>
<organism evidence="1 2">
    <name type="scientific">Niastella vici</name>
    <dbReference type="NCBI Taxonomy" id="1703345"/>
    <lineage>
        <taxon>Bacteria</taxon>
        <taxon>Pseudomonadati</taxon>
        <taxon>Bacteroidota</taxon>
        <taxon>Chitinophagia</taxon>
        <taxon>Chitinophagales</taxon>
        <taxon>Chitinophagaceae</taxon>
        <taxon>Niastella</taxon>
    </lineage>
</organism>
<keyword evidence="2" id="KW-1185">Reference proteome</keyword>
<dbReference type="OrthoDB" id="800014at2"/>
<dbReference type="EMBL" id="LVYD01000095">
    <property type="protein sequence ID" value="OQP58830.1"/>
    <property type="molecule type" value="Genomic_DNA"/>
</dbReference>
<reference evidence="1 2" key="1">
    <citation type="submission" date="2016-03" db="EMBL/GenBank/DDBJ databases">
        <title>Niastella vici sp. nov., isolated from farmland soil.</title>
        <authorList>
            <person name="Chen L."/>
            <person name="Wang D."/>
            <person name="Yang S."/>
            <person name="Wang G."/>
        </authorList>
    </citation>
    <scope>NUCLEOTIDE SEQUENCE [LARGE SCALE GENOMIC DNA]</scope>
    <source>
        <strain evidence="1 2">DJ57</strain>
    </source>
</reference>
<evidence type="ECO:0000313" key="1">
    <source>
        <dbReference type="EMBL" id="OQP58830.1"/>
    </source>
</evidence>
<gene>
    <name evidence="1" type="ORF">A3860_39355</name>
</gene>
<sequence>MIETNKITVEKLEIYWDCRGDGDHFARSAKEKERKLFSNGEWRLIDELLSDYALVKRNLAAEQYEQAFYEKLEASFYDHEAKERFYELCDEMEDWRGSR</sequence>
<protein>
    <submittedName>
        <fullName evidence="1">Uncharacterized protein</fullName>
    </submittedName>
</protein>
<evidence type="ECO:0000313" key="2">
    <source>
        <dbReference type="Proteomes" id="UP000192796"/>
    </source>
</evidence>
<comment type="caution">
    <text evidence="1">The sequence shown here is derived from an EMBL/GenBank/DDBJ whole genome shotgun (WGS) entry which is preliminary data.</text>
</comment>
<dbReference type="RefSeq" id="WP_081155157.1">
    <property type="nucleotide sequence ID" value="NZ_LVYD01000095.1"/>
</dbReference>
<dbReference type="Proteomes" id="UP000192796">
    <property type="component" value="Unassembled WGS sequence"/>
</dbReference>
<accession>A0A1V9FKH7</accession>